<accession>A0A6I6NI59</accession>
<evidence type="ECO:0000313" key="4">
    <source>
        <dbReference type="Proteomes" id="UP000436138"/>
    </source>
</evidence>
<keyword evidence="3" id="KW-0670">Pyruvate</keyword>
<dbReference type="PANTHER" id="PTHR40758:SF1">
    <property type="entry name" value="CONSERVED PROTEIN"/>
    <property type="match status" value="1"/>
</dbReference>
<gene>
    <name evidence="3" type="ORF">GQF42_35755</name>
</gene>
<dbReference type="InterPro" id="IPR017517">
    <property type="entry name" value="Maleyloyr_isom"/>
</dbReference>
<evidence type="ECO:0000259" key="2">
    <source>
        <dbReference type="Pfam" id="PF11716"/>
    </source>
</evidence>
<organism evidence="3 4">
    <name type="scientific">Streptomyces broussonetiae</name>
    <dbReference type="NCBI Taxonomy" id="2686304"/>
    <lineage>
        <taxon>Bacteria</taxon>
        <taxon>Bacillati</taxon>
        <taxon>Actinomycetota</taxon>
        <taxon>Actinomycetes</taxon>
        <taxon>Kitasatosporales</taxon>
        <taxon>Streptomycetaceae</taxon>
        <taxon>Streptomyces</taxon>
    </lineage>
</organism>
<dbReference type="EMBL" id="CP047020">
    <property type="protein sequence ID" value="QHA07926.1"/>
    <property type="molecule type" value="Genomic_DNA"/>
</dbReference>
<dbReference type="KEGG" id="sbro:GQF42_35755"/>
<dbReference type="Proteomes" id="UP000436138">
    <property type="component" value="Chromosome"/>
</dbReference>
<reference evidence="3 4" key="1">
    <citation type="submission" date="2019-12" db="EMBL/GenBank/DDBJ databases">
        <title>Streptomyces sp. strain T44 isolated from rhizosphere soil of Broussonetia papyrifera.</title>
        <authorList>
            <person name="Mo P."/>
        </authorList>
    </citation>
    <scope>NUCLEOTIDE SEQUENCE [LARGE SCALE GENOMIC DNA]</scope>
    <source>
        <strain evidence="3 4">T44</strain>
    </source>
</reference>
<dbReference type="InterPro" id="IPR024344">
    <property type="entry name" value="MDMPI_metal-binding"/>
</dbReference>
<name>A0A6I6NI59_9ACTN</name>
<proteinExistence type="predicted"/>
<dbReference type="GO" id="GO:0005886">
    <property type="term" value="C:plasma membrane"/>
    <property type="evidence" value="ECO:0007669"/>
    <property type="project" value="TreeGrafter"/>
</dbReference>
<protein>
    <submittedName>
        <fullName evidence="3">Maleylpyruvate isomerase family mycothiol-dependent enzyme</fullName>
    </submittedName>
</protein>
<dbReference type="GO" id="GO:0046872">
    <property type="term" value="F:metal ion binding"/>
    <property type="evidence" value="ECO:0007669"/>
    <property type="project" value="InterPro"/>
</dbReference>
<dbReference type="AlphaFoldDB" id="A0A6I6NI59"/>
<dbReference type="Pfam" id="PF07398">
    <property type="entry name" value="MDMPI_C"/>
    <property type="match status" value="1"/>
</dbReference>
<sequence>MNQSPAPLPLATDVYLATLREKAAALEQLLRIADPATPVATCGSWSMHDLGIHLGQASRFAAALLQTGQLPREQFAPPAGQGIADWYAGGAAAILATLEETDPTAPAWAFGFEGTMAALWFRRVAQDTAVHLVDAQLATGADVHVDPLIAADGVDEVFAVMVPRVWQNGEQKPLPAPVALHTTDTGHNWLIQPGDMPQALPVDSEAAAATVQAPAAELLLALWKRQPANPEWISGDIAAANALLTATLTP</sequence>
<keyword evidence="3" id="KW-0413">Isomerase</keyword>
<dbReference type="GO" id="GO:0016853">
    <property type="term" value="F:isomerase activity"/>
    <property type="evidence" value="ECO:0007669"/>
    <property type="project" value="UniProtKB-KW"/>
</dbReference>
<keyword evidence="4" id="KW-1185">Reference proteome</keyword>
<evidence type="ECO:0000259" key="1">
    <source>
        <dbReference type="Pfam" id="PF07398"/>
    </source>
</evidence>
<evidence type="ECO:0000313" key="3">
    <source>
        <dbReference type="EMBL" id="QHA07926.1"/>
    </source>
</evidence>
<dbReference type="InterPro" id="IPR010872">
    <property type="entry name" value="MDMPI_C-term_domain"/>
</dbReference>
<feature type="domain" description="MDMPI C-terminal" evidence="1">
    <location>
        <begin position="149"/>
        <end position="230"/>
    </location>
</feature>
<dbReference type="RefSeq" id="WP_158926874.1">
    <property type="nucleotide sequence ID" value="NZ_CP047020.1"/>
</dbReference>
<dbReference type="PANTHER" id="PTHR40758">
    <property type="entry name" value="CONSERVED PROTEIN"/>
    <property type="match status" value="1"/>
</dbReference>
<feature type="domain" description="Mycothiol-dependent maleylpyruvate isomerase metal-binding" evidence="2">
    <location>
        <begin position="18"/>
        <end position="136"/>
    </location>
</feature>
<dbReference type="NCBIfam" id="TIGR03083">
    <property type="entry name" value="maleylpyruvate isomerase family mycothiol-dependent enzyme"/>
    <property type="match status" value="1"/>
</dbReference>
<dbReference type="Pfam" id="PF11716">
    <property type="entry name" value="MDMPI_N"/>
    <property type="match status" value="1"/>
</dbReference>